<evidence type="ECO:0000256" key="3">
    <source>
        <dbReference type="ARBA" id="ARBA00022729"/>
    </source>
</evidence>
<evidence type="ECO:0000256" key="4">
    <source>
        <dbReference type="SAM" id="MobiDB-lite"/>
    </source>
</evidence>
<reference evidence="6" key="1">
    <citation type="submission" date="2020-04" db="EMBL/GenBank/DDBJ databases">
        <authorList>
            <person name="Chiriac C."/>
            <person name="Salcher M."/>
            <person name="Ghai R."/>
            <person name="Kavagutti S V."/>
        </authorList>
    </citation>
    <scope>NUCLEOTIDE SEQUENCE</scope>
</reference>
<dbReference type="Gene3D" id="2.70.70.10">
    <property type="entry name" value="Glucose Permease (Domain IIA)"/>
    <property type="match status" value="1"/>
</dbReference>
<dbReference type="GO" id="GO:0004222">
    <property type="term" value="F:metalloendopeptidase activity"/>
    <property type="evidence" value="ECO:0007669"/>
    <property type="project" value="TreeGrafter"/>
</dbReference>
<keyword evidence="2" id="KW-0081">Bacteriolytic enzyme</keyword>
<dbReference type="InterPro" id="IPR016047">
    <property type="entry name" value="M23ase_b-sheet_dom"/>
</dbReference>
<dbReference type="SUPFAM" id="SSF51261">
    <property type="entry name" value="Duplicated hybrid motif"/>
    <property type="match status" value="1"/>
</dbReference>
<keyword evidence="3" id="KW-0732">Signal</keyword>
<protein>
    <submittedName>
        <fullName evidence="6">Peptidase M23</fullName>
    </submittedName>
</protein>
<dbReference type="EMBL" id="LR797163">
    <property type="protein sequence ID" value="CAB4190979.1"/>
    <property type="molecule type" value="Genomic_DNA"/>
</dbReference>
<feature type="region of interest" description="Disordered" evidence="4">
    <location>
        <begin position="136"/>
        <end position="162"/>
    </location>
</feature>
<dbReference type="CDD" id="cd12797">
    <property type="entry name" value="M23_peptidase"/>
    <property type="match status" value="1"/>
</dbReference>
<evidence type="ECO:0000259" key="5">
    <source>
        <dbReference type="Pfam" id="PF01551"/>
    </source>
</evidence>
<dbReference type="GO" id="GO:0031640">
    <property type="term" value="P:killing of cells of another organism"/>
    <property type="evidence" value="ECO:0007669"/>
    <property type="project" value="UniProtKB-KW"/>
</dbReference>
<dbReference type="InterPro" id="IPR050570">
    <property type="entry name" value="Cell_wall_metabolism_enzyme"/>
</dbReference>
<evidence type="ECO:0000313" key="6">
    <source>
        <dbReference type="EMBL" id="CAB4145587.1"/>
    </source>
</evidence>
<evidence type="ECO:0000256" key="1">
    <source>
        <dbReference type="ARBA" id="ARBA00022529"/>
    </source>
</evidence>
<dbReference type="EMBL" id="LR796446">
    <property type="protein sequence ID" value="CAB4145587.1"/>
    <property type="molecule type" value="Genomic_DNA"/>
</dbReference>
<keyword evidence="1" id="KW-0929">Antimicrobial</keyword>
<evidence type="ECO:0000313" key="7">
    <source>
        <dbReference type="EMBL" id="CAB4190979.1"/>
    </source>
</evidence>
<dbReference type="Pfam" id="PF01551">
    <property type="entry name" value="Peptidase_M23"/>
    <property type="match status" value="1"/>
</dbReference>
<organism evidence="6">
    <name type="scientific">uncultured Caudovirales phage</name>
    <dbReference type="NCBI Taxonomy" id="2100421"/>
    <lineage>
        <taxon>Viruses</taxon>
        <taxon>Duplodnaviria</taxon>
        <taxon>Heunggongvirae</taxon>
        <taxon>Uroviricota</taxon>
        <taxon>Caudoviricetes</taxon>
        <taxon>Peduoviridae</taxon>
        <taxon>Maltschvirus</taxon>
        <taxon>Maltschvirus maltsch</taxon>
    </lineage>
</organism>
<accession>A0A6J5MIP3</accession>
<dbReference type="PANTHER" id="PTHR21666">
    <property type="entry name" value="PEPTIDASE-RELATED"/>
    <property type="match status" value="1"/>
</dbReference>
<evidence type="ECO:0000256" key="2">
    <source>
        <dbReference type="ARBA" id="ARBA00022638"/>
    </source>
</evidence>
<name>A0A6J5MIP3_9CAUD</name>
<gene>
    <name evidence="7" type="ORF">UFOVP1210_23</name>
    <name evidence="6" type="ORF">UFOVP481_20</name>
</gene>
<dbReference type="GO" id="GO:0042742">
    <property type="term" value="P:defense response to bacterium"/>
    <property type="evidence" value="ECO:0007669"/>
    <property type="project" value="UniProtKB-KW"/>
</dbReference>
<dbReference type="InterPro" id="IPR011055">
    <property type="entry name" value="Dup_hybrid_motif"/>
</dbReference>
<feature type="domain" description="M23ase beta-sheet core" evidence="5">
    <location>
        <begin position="25"/>
        <end position="123"/>
    </location>
</feature>
<dbReference type="PANTHER" id="PTHR21666:SF289">
    <property type="entry name" value="L-ALA--D-GLU ENDOPEPTIDASE"/>
    <property type="match status" value="1"/>
</dbReference>
<proteinExistence type="predicted"/>
<sequence>MSYPVDEPFVTCKWDQKGKLWRAGRHTGIDFRAARGTEIKAIDAGKVIYAGRGGGWGGAYGLQVIVQHGSHRVIYAHLSSINIKGLRDKLVKEGDLIGLSGATGNAVGPHLHLEARKAPYRYNIDAVNPMPLITGEPEPTDAPKPAKKAASAPVEVKDVETI</sequence>